<dbReference type="Gene3D" id="3.30.1150.10">
    <property type="match status" value="1"/>
</dbReference>
<comment type="subcellular location">
    <subcellularLocation>
        <location evidence="1">Cell inner membrane</location>
        <topology evidence="1">Single-pass membrane protein</topology>
        <orientation evidence="1">Periplasmic side</orientation>
    </subcellularLocation>
</comment>
<dbReference type="GO" id="GO:0005886">
    <property type="term" value="C:plasma membrane"/>
    <property type="evidence" value="ECO:0007669"/>
    <property type="project" value="UniProtKB-SubCell"/>
</dbReference>
<feature type="domain" description="TonB C-terminal" evidence="12">
    <location>
        <begin position="198"/>
        <end position="286"/>
    </location>
</feature>
<keyword evidence="4" id="KW-1003">Cell membrane</keyword>
<dbReference type="SUPFAM" id="SSF74653">
    <property type="entry name" value="TolA/TonB C-terminal domain"/>
    <property type="match status" value="1"/>
</dbReference>
<feature type="transmembrane region" description="Helical" evidence="11">
    <location>
        <begin position="25"/>
        <end position="43"/>
    </location>
</feature>
<evidence type="ECO:0000313" key="13">
    <source>
        <dbReference type="EMBL" id="SCM71674.1"/>
    </source>
</evidence>
<dbReference type="AlphaFoldDB" id="A0A212L283"/>
<keyword evidence="5" id="KW-0997">Cell inner membrane</keyword>
<name>A0A212L283_9BACT</name>
<evidence type="ECO:0000256" key="4">
    <source>
        <dbReference type="ARBA" id="ARBA00022475"/>
    </source>
</evidence>
<proteinExistence type="inferred from homology"/>
<evidence type="ECO:0000256" key="11">
    <source>
        <dbReference type="SAM" id="Phobius"/>
    </source>
</evidence>
<keyword evidence="7" id="KW-0653">Protein transport</keyword>
<dbReference type="GO" id="GO:0055085">
    <property type="term" value="P:transmembrane transport"/>
    <property type="evidence" value="ECO:0007669"/>
    <property type="project" value="InterPro"/>
</dbReference>
<dbReference type="NCBIfam" id="TIGR01352">
    <property type="entry name" value="tonB_Cterm"/>
    <property type="match status" value="1"/>
</dbReference>
<dbReference type="Pfam" id="PF03544">
    <property type="entry name" value="TonB_C"/>
    <property type="match status" value="1"/>
</dbReference>
<dbReference type="GO" id="GO:0015031">
    <property type="term" value="P:protein transport"/>
    <property type="evidence" value="ECO:0007669"/>
    <property type="project" value="UniProtKB-KW"/>
</dbReference>
<evidence type="ECO:0000256" key="3">
    <source>
        <dbReference type="ARBA" id="ARBA00022448"/>
    </source>
</evidence>
<keyword evidence="3" id="KW-0813">Transport</keyword>
<accession>A0A212L283</accession>
<sequence>MSSAPKRHWRPSHYDAAAQTRSRNYALCITSGIVVLAVLLMSLSKQPQRLLLPAAAAGPVPLAMRIEFVPPVAEPEPKPVDRRLMADDSPFSAALPPQAEPEQPKETPKPEETPRVAEQKPKVQPPAPKPAPSKAAPQKAQPSRQENAVPGPRNQEGHPQGSPDGGIAGGVPGGVPGGRAGGMDGGVAGGVPASTRNMALSRILSAVEKHKNYPKHARRSGAEGLVILLVSVNDQGRITASTLDKHCGQAALDTATKELGEKLMGLNTGVQGAAFSVRVPVEYKLK</sequence>
<evidence type="ECO:0000256" key="5">
    <source>
        <dbReference type="ARBA" id="ARBA00022519"/>
    </source>
</evidence>
<feature type="compositionally biased region" description="Gly residues" evidence="10">
    <location>
        <begin position="163"/>
        <end position="189"/>
    </location>
</feature>
<dbReference type="EMBL" id="FMJC01000002">
    <property type="protein sequence ID" value="SCM71674.1"/>
    <property type="molecule type" value="Genomic_DNA"/>
</dbReference>
<evidence type="ECO:0000259" key="12">
    <source>
        <dbReference type="PROSITE" id="PS52015"/>
    </source>
</evidence>
<reference evidence="13" key="1">
    <citation type="submission" date="2016-08" db="EMBL/GenBank/DDBJ databases">
        <authorList>
            <person name="Seilhamer J.J."/>
        </authorList>
    </citation>
    <scope>NUCLEOTIDE SEQUENCE</scope>
    <source>
        <strain evidence="13">86-1</strain>
    </source>
</reference>
<protein>
    <recommendedName>
        <fullName evidence="12">TonB C-terminal domain-containing protein</fullName>
    </recommendedName>
</protein>
<feature type="compositionally biased region" description="Low complexity" evidence="10">
    <location>
        <begin position="132"/>
        <end position="142"/>
    </location>
</feature>
<evidence type="ECO:0000256" key="2">
    <source>
        <dbReference type="ARBA" id="ARBA00006555"/>
    </source>
</evidence>
<dbReference type="PROSITE" id="PS52015">
    <property type="entry name" value="TONB_CTD"/>
    <property type="match status" value="1"/>
</dbReference>
<dbReference type="InterPro" id="IPR006260">
    <property type="entry name" value="TonB/TolA_C"/>
</dbReference>
<dbReference type="InterPro" id="IPR037682">
    <property type="entry name" value="TonB_C"/>
</dbReference>
<comment type="similarity">
    <text evidence="2">Belongs to the TonB family.</text>
</comment>
<dbReference type="InterPro" id="IPR051045">
    <property type="entry name" value="TonB-dependent_transducer"/>
</dbReference>
<keyword evidence="6 11" id="KW-0812">Transmembrane</keyword>
<evidence type="ECO:0000256" key="6">
    <source>
        <dbReference type="ARBA" id="ARBA00022692"/>
    </source>
</evidence>
<evidence type="ECO:0000256" key="9">
    <source>
        <dbReference type="ARBA" id="ARBA00023136"/>
    </source>
</evidence>
<evidence type="ECO:0000256" key="1">
    <source>
        <dbReference type="ARBA" id="ARBA00004383"/>
    </source>
</evidence>
<feature type="region of interest" description="Disordered" evidence="10">
    <location>
        <begin position="89"/>
        <end position="189"/>
    </location>
</feature>
<evidence type="ECO:0000256" key="10">
    <source>
        <dbReference type="SAM" id="MobiDB-lite"/>
    </source>
</evidence>
<organism evidence="13">
    <name type="scientific">uncultured Desulfovibrio sp</name>
    <dbReference type="NCBI Taxonomy" id="167968"/>
    <lineage>
        <taxon>Bacteria</taxon>
        <taxon>Pseudomonadati</taxon>
        <taxon>Thermodesulfobacteriota</taxon>
        <taxon>Desulfovibrionia</taxon>
        <taxon>Desulfovibrionales</taxon>
        <taxon>Desulfovibrionaceae</taxon>
        <taxon>Desulfovibrio</taxon>
        <taxon>environmental samples</taxon>
    </lineage>
</organism>
<dbReference type="RefSeq" id="WP_179979854.1">
    <property type="nucleotide sequence ID" value="NZ_LT608333.1"/>
</dbReference>
<keyword evidence="9 11" id="KW-0472">Membrane</keyword>
<gene>
    <name evidence="13" type="ORF">KL86DES1_20123</name>
</gene>
<evidence type="ECO:0000256" key="7">
    <source>
        <dbReference type="ARBA" id="ARBA00022927"/>
    </source>
</evidence>
<keyword evidence="8 11" id="KW-1133">Transmembrane helix</keyword>
<feature type="compositionally biased region" description="Basic and acidic residues" evidence="10">
    <location>
        <begin position="102"/>
        <end position="121"/>
    </location>
</feature>
<dbReference type="PANTHER" id="PTHR33446">
    <property type="entry name" value="PROTEIN TONB-RELATED"/>
    <property type="match status" value="1"/>
</dbReference>
<evidence type="ECO:0000256" key="8">
    <source>
        <dbReference type="ARBA" id="ARBA00022989"/>
    </source>
</evidence>